<organism evidence="2 3">
    <name type="scientific">Dactylosporangium sucinum</name>
    <dbReference type="NCBI Taxonomy" id="1424081"/>
    <lineage>
        <taxon>Bacteria</taxon>
        <taxon>Bacillati</taxon>
        <taxon>Actinomycetota</taxon>
        <taxon>Actinomycetes</taxon>
        <taxon>Micromonosporales</taxon>
        <taxon>Micromonosporaceae</taxon>
        <taxon>Dactylosporangium</taxon>
    </lineage>
</organism>
<dbReference type="EMBL" id="BMPI01000015">
    <property type="protein sequence ID" value="GGM31472.1"/>
    <property type="molecule type" value="Genomic_DNA"/>
</dbReference>
<keyword evidence="1" id="KW-0472">Membrane</keyword>
<comment type="caution">
    <text evidence="2">The sequence shown here is derived from an EMBL/GenBank/DDBJ whole genome shotgun (WGS) entry which is preliminary data.</text>
</comment>
<name>A0A917WUM4_9ACTN</name>
<keyword evidence="1" id="KW-0812">Transmembrane</keyword>
<reference evidence="2" key="2">
    <citation type="submission" date="2020-09" db="EMBL/GenBank/DDBJ databases">
        <authorList>
            <person name="Sun Q."/>
            <person name="Ohkuma M."/>
        </authorList>
    </citation>
    <scope>NUCLEOTIDE SEQUENCE</scope>
    <source>
        <strain evidence="2">JCM 19831</strain>
    </source>
</reference>
<dbReference type="RefSeq" id="WP_190250986.1">
    <property type="nucleotide sequence ID" value="NZ_BMPI01000015.1"/>
</dbReference>
<keyword evidence="3" id="KW-1185">Reference proteome</keyword>
<evidence type="ECO:0000313" key="2">
    <source>
        <dbReference type="EMBL" id="GGM31472.1"/>
    </source>
</evidence>
<dbReference type="AlphaFoldDB" id="A0A917WUM4"/>
<evidence type="ECO:0000313" key="3">
    <source>
        <dbReference type="Proteomes" id="UP000642070"/>
    </source>
</evidence>
<gene>
    <name evidence="2" type="ORF">GCM10007977_035900</name>
</gene>
<reference evidence="2" key="1">
    <citation type="journal article" date="2014" name="Int. J. Syst. Evol. Microbiol.">
        <title>Complete genome sequence of Corynebacterium casei LMG S-19264T (=DSM 44701T), isolated from a smear-ripened cheese.</title>
        <authorList>
            <consortium name="US DOE Joint Genome Institute (JGI-PGF)"/>
            <person name="Walter F."/>
            <person name="Albersmeier A."/>
            <person name="Kalinowski J."/>
            <person name="Ruckert C."/>
        </authorList>
    </citation>
    <scope>NUCLEOTIDE SEQUENCE</scope>
    <source>
        <strain evidence="2">JCM 19831</strain>
    </source>
</reference>
<sequence length="61" mass="6460">MASLVFLIPLWVLGAVMLGFGIAGAQDNSDLWSSIVAGTALWVVVTAALVWCVVTIRRGRS</sequence>
<feature type="transmembrane region" description="Helical" evidence="1">
    <location>
        <begin position="35"/>
        <end position="56"/>
    </location>
</feature>
<protein>
    <submittedName>
        <fullName evidence="2">Uncharacterized protein</fullName>
    </submittedName>
</protein>
<dbReference type="Proteomes" id="UP000642070">
    <property type="component" value="Unassembled WGS sequence"/>
</dbReference>
<keyword evidence="1" id="KW-1133">Transmembrane helix</keyword>
<accession>A0A917WUM4</accession>
<evidence type="ECO:0000256" key="1">
    <source>
        <dbReference type="SAM" id="Phobius"/>
    </source>
</evidence>
<proteinExistence type="predicted"/>